<dbReference type="KEGG" id="csty:KN1_29590"/>
<organism evidence="1 2">
    <name type="scientific">Stygiolobus caldivivus</name>
    <dbReference type="NCBI Taxonomy" id="2824673"/>
    <lineage>
        <taxon>Archaea</taxon>
        <taxon>Thermoproteota</taxon>
        <taxon>Thermoprotei</taxon>
        <taxon>Sulfolobales</taxon>
        <taxon>Sulfolobaceae</taxon>
        <taxon>Stygiolobus</taxon>
    </lineage>
</organism>
<evidence type="ECO:0000313" key="2">
    <source>
        <dbReference type="Proteomes" id="UP000825123"/>
    </source>
</evidence>
<dbReference type="GeneID" id="74631454"/>
<name>A0A8D5UA14_9CREN</name>
<keyword evidence="2" id="KW-1185">Reference proteome</keyword>
<protein>
    <submittedName>
        <fullName evidence="1">Uncharacterized protein</fullName>
    </submittedName>
</protein>
<dbReference type="RefSeq" id="WP_258712528.1">
    <property type="nucleotide sequence ID" value="NZ_AP024597.1"/>
</dbReference>
<accession>A0A8D5UA14</accession>
<proteinExistence type="predicted"/>
<gene>
    <name evidence="1" type="ORF">KN1_29590</name>
</gene>
<reference evidence="1 2" key="1">
    <citation type="submission" date="2021-04" db="EMBL/GenBank/DDBJ databases">
        <title>Complete genome sequence of Stygiolobus sp. KN-1.</title>
        <authorList>
            <person name="Nakamura K."/>
            <person name="Sakai H."/>
            <person name="Kurosawa N."/>
        </authorList>
    </citation>
    <scope>NUCLEOTIDE SEQUENCE [LARGE SCALE GENOMIC DNA]</scope>
    <source>
        <strain evidence="1 2">KN-1</strain>
    </source>
</reference>
<dbReference type="Proteomes" id="UP000825123">
    <property type="component" value="Chromosome"/>
</dbReference>
<dbReference type="AlphaFoldDB" id="A0A8D5UA14"/>
<dbReference type="EMBL" id="AP024597">
    <property type="protein sequence ID" value="BCU71662.1"/>
    <property type="molecule type" value="Genomic_DNA"/>
</dbReference>
<evidence type="ECO:0000313" key="1">
    <source>
        <dbReference type="EMBL" id="BCU71662.1"/>
    </source>
</evidence>
<sequence length="44" mass="5057">MKKENFIRKRREKMKSEEVLGNINEVLSTMSETKSDRAEVAGEG</sequence>